<dbReference type="STRING" id="225849.swp_4688"/>
<keyword evidence="2" id="KW-1185">Reference proteome</keyword>
<name>B8CTT0_SHEPW</name>
<protein>
    <submittedName>
        <fullName evidence="1">Uncharacterized protein</fullName>
    </submittedName>
</protein>
<organism evidence="1 2">
    <name type="scientific">Shewanella piezotolerans (strain WP3 / JCM 13877)</name>
    <dbReference type="NCBI Taxonomy" id="225849"/>
    <lineage>
        <taxon>Bacteria</taxon>
        <taxon>Pseudomonadati</taxon>
        <taxon>Pseudomonadota</taxon>
        <taxon>Gammaproteobacteria</taxon>
        <taxon>Alteromonadales</taxon>
        <taxon>Shewanellaceae</taxon>
        <taxon>Shewanella</taxon>
    </lineage>
</organism>
<gene>
    <name evidence="1" type="ordered locus">swp_4688</name>
</gene>
<dbReference type="EMBL" id="CP000472">
    <property type="protein sequence ID" value="ACJ31324.1"/>
    <property type="molecule type" value="Genomic_DNA"/>
</dbReference>
<dbReference type="HOGENOM" id="CLU_3375982_0_0_6"/>
<sequence length="34" mass="3903">MVGLELLSQHHFIMLSEVHGTVEVPKLYGEAYHH</sequence>
<reference evidence="1 2" key="1">
    <citation type="journal article" date="2008" name="PLoS ONE">
        <title>Environmental adaptation: genomic analysis of the piezotolerant and psychrotolerant deep-sea iron reducing bacterium Shewanella piezotolerans WP3.</title>
        <authorList>
            <person name="Wang F."/>
            <person name="Wang J."/>
            <person name="Jian H."/>
            <person name="Zhang B."/>
            <person name="Li S."/>
            <person name="Wang F."/>
            <person name="Zeng X."/>
            <person name="Gao L."/>
            <person name="Bartlett D.H."/>
            <person name="Yu J."/>
            <person name="Hu S."/>
            <person name="Xiao X."/>
        </authorList>
    </citation>
    <scope>NUCLEOTIDE SEQUENCE [LARGE SCALE GENOMIC DNA]</scope>
    <source>
        <strain evidence="2">WP3 / JCM 13877</strain>
    </source>
</reference>
<dbReference type="KEGG" id="swp:swp_4688"/>
<accession>B8CTT0</accession>
<evidence type="ECO:0000313" key="2">
    <source>
        <dbReference type="Proteomes" id="UP000000753"/>
    </source>
</evidence>
<dbReference type="Proteomes" id="UP000000753">
    <property type="component" value="Chromosome"/>
</dbReference>
<evidence type="ECO:0000313" key="1">
    <source>
        <dbReference type="EMBL" id="ACJ31324.1"/>
    </source>
</evidence>
<proteinExistence type="predicted"/>
<dbReference type="AlphaFoldDB" id="B8CTT0"/>